<proteinExistence type="inferred from homology"/>
<dbReference type="Proteomes" id="UP000321805">
    <property type="component" value="Chromosome"/>
</dbReference>
<feature type="compositionally biased region" description="Basic and acidic residues" evidence="7">
    <location>
        <begin position="93"/>
        <end position="110"/>
    </location>
</feature>
<feature type="compositionally biased region" description="Basic residues" evidence="7">
    <location>
        <begin position="77"/>
        <end position="90"/>
    </location>
</feature>
<sequence length="429" mass="45396">MNSTARGGGVAELLAALMPLARGAGVDARWLVVRGDGAFFALTKRLHNHLHGAEGDGGGWARRARPLRRGPGARGRGAGRPRAARRRRAAARPADRRADPGPGRPRDPGRLARARRRDRPNAAVRAAWDFLEPFVRHADVCVFSRPAYAWDTIPEARRAVIAPSIDPLSPKNADLDDATVAAILAAAGLADAGAADPPPAFTRADGTPGVVRRRAAVDRARPLGRREPFVLQVSRWDALKDPVGVIEGFAAHVAPACDAHLVYAGPPADGVSDDPEAGAVLEQARACRDRLPTEVRDRVHLAQIPMDDPEENAAVINALQRRAAVVVQKSLAEGFGLTVAEAMWKARPVVASALGGLQDQIEHGRSGLLLDDPRDGAALGAAVLELLGDPARAAAMGRAARERVRHEFLSDRSLVDYLGLLGPLAGAGD</sequence>
<feature type="domain" description="Trehalose synthase N-terminal" evidence="9">
    <location>
        <begin position="1"/>
        <end position="54"/>
    </location>
</feature>
<evidence type="ECO:0000256" key="4">
    <source>
        <dbReference type="ARBA" id="ARBA00022676"/>
    </source>
</evidence>
<evidence type="ECO:0000256" key="3">
    <source>
        <dbReference type="ARBA" id="ARBA00022526"/>
    </source>
</evidence>
<dbReference type="Pfam" id="PF00534">
    <property type="entry name" value="Glycos_transf_1"/>
    <property type="match status" value="1"/>
</dbReference>
<evidence type="ECO:0000259" key="9">
    <source>
        <dbReference type="Pfam" id="PF21269"/>
    </source>
</evidence>
<dbReference type="AlphaFoldDB" id="A0A5B8TZE6"/>
<dbReference type="OrthoDB" id="9772485at2"/>
<dbReference type="PANTHER" id="PTHR47779:SF1">
    <property type="entry name" value="SYNTHASE (CCG-9), PUTATIVE (AFU_ORTHOLOGUE AFUA_3G12100)-RELATED"/>
    <property type="match status" value="1"/>
</dbReference>
<evidence type="ECO:0000313" key="10">
    <source>
        <dbReference type="EMBL" id="QEC46105.1"/>
    </source>
</evidence>
<accession>A0A5B8TZE6</accession>
<comment type="subunit">
    <text evidence="2">Homodimer.</text>
</comment>
<dbReference type="Pfam" id="PF21269">
    <property type="entry name" value="TreT_GT1"/>
    <property type="match status" value="1"/>
</dbReference>
<organism evidence="10 11">
    <name type="scientific">Baekduia soli</name>
    <dbReference type="NCBI Taxonomy" id="496014"/>
    <lineage>
        <taxon>Bacteria</taxon>
        <taxon>Bacillati</taxon>
        <taxon>Actinomycetota</taxon>
        <taxon>Thermoleophilia</taxon>
        <taxon>Solirubrobacterales</taxon>
        <taxon>Baekduiaceae</taxon>
        <taxon>Baekduia</taxon>
    </lineage>
</organism>
<evidence type="ECO:0000256" key="2">
    <source>
        <dbReference type="ARBA" id="ARBA00011738"/>
    </source>
</evidence>
<keyword evidence="3" id="KW-0313">Glucose metabolism</keyword>
<dbReference type="SUPFAM" id="SSF53756">
    <property type="entry name" value="UDP-Glycosyltransferase/glycogen phosphorylase"/>
    <property type="match status" value="1"/>
</dbReference>
<name>A0A5B8TZE6_9ACTN</name>
<reference evidence="10 11" key="1">
    <citation type="journal article" date="2018" name="J. Microbiol.">
        <title>Baekduia soli gen. nov., sp. nov., a novel bacterium isolated from the soil of Baekdu Mountain and proposal of a novel family name, Baekduiaceae fam. nov.</title>
        <authorList>
            <person name="An D.S."/>
            <person name="Siddiqi M.Z."/>
            <person name="Kim K.H."/>
            <person name="Yu H.S."/>
            <person name="Im W.T."/>
        </authorList>
    </citation>
    <scope>NUCLEOTIDE SEQUENCE [LARGE SCALE GENOMIC DNA]</scope>
    <source>
        <strain evidence="10 11">BR7-21</strain>
    </source>
</reference>
<keyword evidence="4" id="KW-0328">Glycosyltransferase</keyword>
<keyword evidence="6" id="KW-0119">Carbohydrate metabolism</keyword>
<evidence type="ECO:0000313" key="11">
    <source>
        <dbReference type="Proteomes" id="UP000321805"/>
    </source>
</evidence>
<dbReference type="Gene3D" id="3.40.50.2000">
    <property type="entry name" value="Glycogen Phosphorylase B"/>
    <property type="match status" value="3"/>
</dbReference>
<dbReference type="KEGG" id="bsol:FSW04_00020"/>
<feature type="domain" description="Glycosyl transferase family 1" evidence="8">
    <location>
        <begin position="226"/>
        <end position="403"/>
    </location>
</feature>
<dbReference type="InterPro" id="IPR049438">
    <property type="entry name" value="TreT_GT1"/>
</dbReference>
<comment type="similarity">
    <text evidence="1">Belongs to the glycosyltransferase group 1 family. Glycosyltransferase 4 subfamily.</text>
</comment>
<evidence type="ECO:0000256" key="5">
    <source>
        <dbReference type="ARBA" id="ARBA00022679"/>
    </source>
</evidence>
<dbReference type="EMBL" id="CP042430">
    <property type="protein sequence ID" value="QEC46105.1"/>
    <property type="molecule type" value="Genomic_DNA"/>
</dbReference>
<keyword evidence="5 10" id="KW-0808">Transferase</keyword>
<dbReference type="InterPro" id="IPR052078">
    <property type="entry name" value="Trehalose_Metab_GTase"/>
</dbReference>
<feature type="region of interest" description="Disordered" evidence="7">
    <location>
        <begin position="51"/>
        <end position="118"/>
    </location>
</feature>
<dbReference type="PANTHER" id="PTHR47779">
    <property type="entry name" value="SYNTHASE (CCG-9), PUTATIVE (AFU_ORTHOLOGUE AFUA_3G12100)-RELATED"/>
    <property type="match status" value="1"/>
</dbReference>
<dbReference type="GO" id="GO:0006006">
    <property type="term" value="P:glucose metabolic process"/>
    <property type="evidence" value="ECO:0007669"/>
    <property type="project" value="UniProtKB-KW"/>
</dbReference>
<evidence type="ECO:0000256" key="1">
    <source>
        <dbReference type="ARBA" id="ARBA00009481"/>
    </source>
</evidence>
<keyword evidence="11" id="KW-1185">Reference proteome</keyword>
<evidence type="ECO:0000256" key="6">
    <source>
        <dbReference type="ARBA" id="ARBA00023277"/>
    </source>
</evidence>
<evidence type="ECO:0000259" key="8">
    <source>
        <dbReference type="Pfam" id="PF00534"/>
    </source>
</evidence>
<gene>
    <name evidence="10" type="ORF">FSW04_00020</name>
</gene>
<evidence type="ECO:0000256" key="7">
    <source>
        <dbReference type="SAM" id="MobiDB-lite"/>
    </source>
</evidence>
<dbReference type="InterPro" id="IPR001296">
    <property type="entry name" value="Glyco_trans_1"/>
</dbReference>
<dbReference type="GO" id="GO:0016757">
    <property type="term" value="F:glycosyltransferase activity"/>
    <property type="evidence" value="ECO:0007669"/>
    <property type="project" value="UniProtKB-KW"/>
</dbReference>
<protein>
    <submittedName>
        <fullName evidence="10">Glycosyltransferase</fullName>
    </submittedName>
</protein>